<feature type="region of interest" description="Disordered" evidence="2">
    <location>
        <begin position="18"/>
        <end position="229"/>
    </location>
</feature>
<accession>A0A1W0X3M9</accession>
<dbReference type="EMBL" id="MTYJ01000019">
    <property type="protein sequence ID" value="OQV22096.1"/>
    <property type="molecule type" value="Genomic_DNA"/>
</dbReference>
<feature type="compositionally biased region" description="Basic residues" evidence="2">
    <location>
        <begin position="300"/>
        <end position="309"/>
    </location>
</feature>
<name>A0A1W0X3M9_HYPEX</name>
<dbReference type="GO" id="GO:0000786">
    <property type="term" value="C:nucleosome"/>
    <property type="evidence" value="ECO:0007669"/>
    <property type="project" value="InterPro"/>
</dbReference>
<feature type="compositionally biased region" description="Low complexity" evidence="2">
    <location>
        <begin position="57"/>
        <end position="77"/>
    </location>
</feature>
<feature type="compositionally biased region" description="Polar residues" evidence="2">
    <location>
        <begin position="244"/>
        <end position="253"/>
    </location>
</feature>
<feature type="compositionally biased region" description="Low complexity" evidence="2">
    <location>
        <begin position="261"/>
        <end position="286"/>
    </location>
</feature>
<dbReference type="AlphaFoldDB" id="A0A1W0X3M9"/>
<feature type="compositionally biased region" description="Polar residues" evidence="2">
    <location>
        <begin position="192"/>
        <end position="218"/>
    </location>
</feature>
<comment type="similarity">
    <text evidence="1">Belongs to the histone H3 family.</text>
</comment>
<comment type="caution">
    <text evidence="4">The sequence shown here is derived from an EMBL/GenBank/DDBJ whole genome shotgun (WGS) entry which is preliminary data.</text>
</comment>
<dbReference type="InterPro" id="IPR009072">
    <property type="entry name" value="Histone-fold"/>
</dbReference>
<feature type="compositionally biased region" description="Polar residues" evidence="2">
    <location>
        <begin position="35"/>
        <end position="56"/>
    </location>
</feature>
<dbReference type="PANTHER" id="PTHR45810">
    <property type="entry name" value="HISTONE H3.2"/>
    <property type="match status" value="1"/>
</dbReference>
<proteinExistence type="inferred from homology"/>
<evidence type="ECO:0000256" key="1">
    <source>
        <dbReference type="ARBA" id="ARBA00010343"/>
    </source>
</evidence>
<evidence type="ECO:0000313" key="4">
    <source>
        <dbReference type="EMBL" id="OQV22096.1"/>
    </source>
</evidence>
<reference evidence="5" key="1">
    <citation type="submission" date="2017-01" db="EMBL/GenBank/DDBJ databases">
        <title>Comparative genomics of anhydrobiosis in the tardigrade Hypsibius dujardini.</title>
        <authorList>
            <person name="Yoshida Y."/>
            <person name="Koutsovoulos G."/>
            <person name="Laetsch D."/>
            <person name="Stevens L."/>
            <person name="Kumar S."/>
            <person name="Horikawa D."/>
            <person name="Ishino K."/>
            <person name="Komine S."/>
            <person name="Tomita M."/>
            <person name="Blaxter M."/>
            <person name="Arakawa K."/>
        </authorList>
    </citation>
    <scope>NUCLEOTIDE SEQUENCE [LARGE SCALE GENOMIC DNA]</scope>
    <source>
        <strain evidence="5">Z151</strain>
    </source>
</reference>
<dbReference type="InterPro" id="IPR000164">
    <property type="entry name" value="Histone_H3/CENP-A"/>
</dbReference>
<evidence type="ECO:0000313" key="5">
    <source>
        <dbReference type="Proteomes" id="UP000192578"/>
    </source>
</evidence>
<dbReference type="GO" id="GO:0003677">
    <property type="term" value="F:DNA binding"/>
    <property type="evidence" value="ECO:0007669"/>
    <property type="project" value="InterPro"/>
</dbReference>
<organism evidence="4 5">
    <name type="scientific">Hypsibius exemplaris</name>
    <name type="common">Freshwater tardigrade</name>
    <dbReference type="NCBI Taxonomy" id="2072580"/>
    <lineage>
        <taxon>Eukaryota</taxon>
        <taxon>Metazoa</taxon>
        <taxon>Ecdysozoa</taxon>
        <taxon>Tardigrada</taxon>
        <taxon>Eutardigrada</taxon>
        <taxon>Parachela</taxon>
        <taxon>Hypsibioidea</taxon>
        <taxon>Hypsibiidae</taxon>
        <taxon>Hypsibius</taxon>
    </lineage>
</organism>
<protein>
    <recommendedName>
        <fullName evidence="3">Core Histone H2A/H2B/H3 domain-containing protein</fullName>
    </recommendedName>
</protein>
<keyword evidence="5" id="KW-1185">Reference proteome</keyword>
<dbReference type="Proteomes" id="UP000192578">
    <property type="component" value="Unassembled WGS sequence"/>
</dbReference>
<dbReference type="Gene3D" id="1.10.20.10">
    <property type="entry name" value="Histone, subunit A"/>
    <property type="match status" value="1"/>
</dbReference>
<gene>
    <name evidence="4" type="ORF">BV898_03941</name>
</gene>
<dbReference type="PANTHER" id="PTHR45810:SF1">
    <property type="entry name" value="HISTONE H3-LIKE CENTROMERIC PROTEIN A"/>
    <property type="match status" value="1"/>
</dbReference>
<sequence>MAENSFLGLSQQQRQLSIFEAEISESDTDADRSKTATQESNTSSTADESSVSPDTAQAQQSKRPLQQLQQQQQSSGSTINYASTSAGVTLKKTKSGSVRGPGLGRSASRSQIATKTTHLQQQAAGKAAPVPAEFTTTSDPESERHDDNEPEMSVPASRESSRGSVTQSSPAPQPIAPVSVSIARHAERSKPNAKSSQTARKTTNLTERKTTQASGGSSNKRKQSHPHRREDMQFAEALLKEVAASQQQPSTSGSRGGGGVRRNVGGNAVAGRRANQLQSAQSSQQNMLHRQRGRDGASLPKKKKPKKKGIANVVRLRDLRKEMNKPPKMVIPLRIFTRCVRELCPEAMDGGSFRFQKEALTALQEAAEYYLMTVFEDVNMLAVHAKRVTIMPKDVTLAMTLIRRHREQVGLKG</sequence>
<feature type="compositionally biased region" description="Polar residues" evidence="2">
    <location>
        <begin position="78"/>
        <end position="87"/>
    </location>
</feature>
<evidence type="ECO:0000259" key="3">
    <source>
        <dbReference type="Pfam" id="PF00125"/>
    </source>
</evidence>
<feature type="domain" description="Core Histone H2A/H2B/H3" evidence="3">
    <location>
        <begin position="323"/>
        <end position="400"/>
    </location>
</feature>
<dbReference type="InterPro" id="IPR007125">
    <property type="entry name" value="H2A/H2B/H3"/>
</dbReference>
<dbReference type="GO" id="GO:0030527">
    <property type="term" value="F:structural constituent of chromatin"/>
    <property type="evidence" value="ECO:0007669"/>
    <property type="project" value="InterPro"/>
</dbReference>
<evidence type="ECO:0000256" key="2">
    <source>
        <dbReference type="SAM" id="MobiDB-lite"/>
    </source>
</evidence>
<feature type="compositionally biased region" description="Polar residues" evidence="2">
    <location>
        <begin position="107"/>
        <end position="123"/>
    </location>
</feature>
<dbReference type="SMART" id="SM00428">
    <property type="entry name" value="H3"/>
    <property type="match status" value="1"/>
</dbReference>
<dbReference type="OrthoDB" id="842664at2759"/>
<dbReference type="Pfam" id="PF00125">
    <property type="entry name" value="Histone"/>
    <property type="match status" value="1"/>
</dbReference>
<dbReference type="GO" id="GO:0046982">
    <property type="term" value="F:protein heterodimerization activity"/>
    <property type="evidence" value="ECO:0007669"/>
    <property type="project" value="InterPro"/>
</dbReference>
<feature type="region of interest" description="Disordered" evidence="2">
    <location>
        <begin position="242"/>
        <end position="310"/>
    </location>
</feature>
<dbReference type="SUPFAM" id="SSF47113">
    <property type="entry name" value="Histone-fold"/>
    <property type="match status" value="1"/>
</dbReference>